<accession>A0A917TG88</accession>
<evidence type="ECO:0000313" key="4">
    <source>
        <dbReference type="Proteomes" id="UP000618460"/>
    </source>
</evidence>
<dbReference type="Pfam" id="PF20250">
    <property type="entry name" value="FapA_N"/>
    <property type="match status" value="1"/>
</dbReference>
<dbReference type="PANTHER" id="PTHR38032">
    <property type="entry name" value="POLYMERASE-RELATED"/>
    <property type="match status" value="1"/>
</dbReference>
<reference evidence="3" key="1">
    <citation type="journal article" date="2014" name="Int. J. Syst. Evol. Microbiol.">
        <title>Complete genome sequence of Corynebacterium casei LMG S-19264T (=DSM 44701T), isolated from a smear-ripened cheese.</title>
        <authorList>
            <consortium name="US DOE Joint Genome Institute (JGI-PGF)"/>
            <person name="Walter F."/>
            <person name="Albersmeier A."/>
            <person name="Kalinowski J."/>
            <person name="Ruckert C."/>
        </authorList>
    </citation>
    <scope>NUCLEOTIDE SEQUENCE</scope>
    <source>
        <strain evidence="3">CGMCC 1.6333</strain>
    </source>
</reference>
<dbReference type="AlphaFoldDB" id="A0A917TG88"/>
<dbReference type="PANTHER" id="PTHR38032:SF1">
    <property type="entry name" value="RNA-BINDING PROTEIN KHPB N-TERMINAL DOMAIN-CONTAINING PROTEIN"/>
    <property type="match status" value="1"/>
</dbReference>
<protein>
    <submittedName>
        <fullName evidence="3">Polymerase</fullName>
    </submittedName>
</protein>
<keyword evidence="4" id="KW-1185">Reference proteome</keyword>
<dbReference type="Pfam" id="PF03961">
    <property type="entry name" value="FapA"/>
    <property type="match status" value="1"/>
</dbReference>
<dbReference type="EMBL" id="BMLG01000001">
    <property type="protein sequence ID" value="GGM21592.1"/>
    <property type="molecule type" value="Genomic_DNA"/>
</dbReference>
<name>A0A917TG88_9BACI</name>
<comment type="caution">
    <text evidence="3">The sequence shown here is derived from an EMBL/GenBank/DDBJ whole genome shotgun (WGS) entry which is preliminary data.</text>
</comment>
<evidence type="ECO:0000259" key="2">
    <source>
        <dbReference type="Pfam" id="PF20250"/>
    </source>
</evidence>
<evidence type="ECO:0000256" key="1">
    <source>
        <dbReference type="SAM" id="Coils"/>
    </source>
</evidence>
<reference evidence="3" key="2">
    <citation type="submission" date="2020-09" db="EMBL/GenBank/DDBJ databases">
        <authorList>
            <person name="Sun Q."/>
            <person name="Zhou Y."/>
        </authorList>
    </citation>
    <scope>NUCLEOTIDE SEQUENCE</scope>
    <source>
        <strain evidence="3">CGMCC 1.6333</strain>
    </source>
</reference>
<keyword evidence="1" id="KW-0175">Coiled coil</keyword>
<dbReference type="InterPro" id="IPR005646">
    <property type="entry name" value="FapA"/>
</dbReference>
<evidence type="ECO:0000313" key="3">
    <source>
        <dbReference type="EMBL" id="GGM21592.1"/>
    </source>
</evidence>
<gene>
    <name evidence="3" type="ORF">GCM10011351_04320</name>
</gene>
<dbReference type="InterPro" id="IPR046866">
    <property type="entry name" value="FapA_N"/>
</dbReference>
<proteinExistence type="predicted"/>
<feature type="coiled-coil region" evidence="1">
    <location>
        <begin position="336"/>
        <end position="405"/>
    </location>
</feature>
<dbReference type="OrthoDB" id="9816426at2"/>
<dbReference type="InterPro" id="IPR046865">
    <property type="entry name" value="FapA_b_solenoid"/>
</dbReference>
<dbReference type="Proteomes" id="UP000618460">
    <property type="component" value="Unassembled WGS sequence"/>
</dbReference>
<dbReference type="RefSeq" id="WP_117151845.1">
    <property type="nucleotide sequence ID" value="NZ_BMLG01000001.1"/>
</dbReference>
<organism evidence="3 4">
    <name type="scientific">Paraliobacillus quinghaiensis</name>
    <dbReference type="NCBI Taxonomy" id="470815"/>
    <lineage>
        <taxon>Bacteria</taxon>
        <taxon>Bacillati</taxon>
        <taxon>Bacillota</taxon>
        <taxon>Bacilli</taxon>
        <taxon>Bacillales</taxon>
        <taxon>Bacillaceae</taxon>
        <taxon>Paraliobacillus</taxon>
    </lineage>
</organism>
<feature type="domain" description="Flagellar Assembly Protein A N-terminal region" evidence="2">
    <location>
        <begin position="8"/>
        <end position="173"/>
    </location>
</feature>
<sequence length="456" mass="50224">MEPIQEIFKLDVSNDKMSASLHVKQSYNAEELTFGTLKKWLNDKGIVFGIDTSAVSKLATQYNENLNSIEIATGTPPIHGVNGKIDFLSEQDDVIGMEEKRNFRDVKKIPTLTTGEKIAKITDPTFGTPGRNIFNKVLPAKPGKPVRMRAGKNVEYKEEERTFYATADGKMSVGSNKIHVYNTYEVQGDLSLKTGNLKFIGSIIIRGNVPAGYRVEAEGDIHIYGLVESAYIEAGGSVFISEGIAGLRKGTVIAGVDVTIGYVNQAIIESGRNIIVQNSIMHSHCVAKQHIYCKSGNIIGGVCSAGMTIEAKDVGNKMNTKTEIAIGINQENHQQEAQLTKEKEEILSNIEKLRVLGDNLKAKEKMSEGLNSKERILLLKQRNTMQQAENKLSDIEAEIGSLQVELGDIDQVKLIVKGSLYPNVDLNFGKYKKTIKTVQKFTQVYLDNGEITAQPL</sequence>